<evidence type="ECO:0000256" key="5">
    <source>
        <dbReference type="ARBA" id="ARBA00057261"/>
    </source>
</evidence>
<comment type="function">
    <text evidence="5">Binds to the 3' poly(U) terminus of nascent RNA polymerase III transcripts, protecting them from exonuclease digestion and facilitating their folding and maturation.</text>
</comment>
<dbReference type="InterPro" id="IPR036390">
    <property type="entry name" value="WH_DNA-bd_sf"/>
</dbReference>
<dbReference type="PROSITE" id="PS51939">
    <property type="entry name" value="XRRM"/>
    <property type="match status" value="1"/>
</dbReference>
<evidence type="ECO:0000256" key="3">
    <source>
        <dbReference type="ARBA" id="ARBA00022884"/>
    </source>
</evidence>
<protein>
    <submittedName>
        <fullName evidence="11">La protein 1</fullName>
    </submittedName>
</protein>
<evidence type="ECO:0000259" key="9">
    <source>
        <dbReference type="PROSITE" id="PS50961"/>
    </source>
</evidence>
<dbReference type="CDD" id="cd08030">
    <property type="entry name" value="LA_like_plant"/>
    <property type="match status" value="1"/>
</dbReference>
<feature type="non-terminal residue" evidence="11">
    <location>
        <position position="1"/>
    </location>
</feature>
<dbReference type="PANTHER" id="PTHR22792">
    <property type="entry name" value="LUPUS LA PROTEIN-RELATED"/>
    <property type="match status" value="1"/>
</dbReference>
<dbReference type="Gene3D" id="3.30.70.330">
    <property type="match status" value="2"/>
</dbReference>
<dbReference type="FunFam" id="1.10.10.10:FF:000795">
    <property type="entry name" value="La protein 2"/>
    <property type="match status" value="1"/>
</dbReference>
<dbReference type="InterPro" id="IPR002344">
    <property type="entry name" value="Lupus_La"/>
</dbReference>
<evidence type="ECO:0000256" key="7">
    <source>
        <dbReference type="SAM" id="MobiDB-lite"/>
    </source>
</evidence>
<dbReference type="SUPFAM" id="SSF46785">
    <property type="entry name" value="Winged helix' DNA-binding domain"/>
    <property type="match status" value="1"/>
</dbReference>
<keyword evidence="4" id="KW-0539">Nucleus</keyword>
<dbReference type="InterPro" id="IPR035979">
    <property type="entry name" value="RBD_domain_sf"/>
</dbReference>
<feature type="compositionally biased region" description="Basic residues" evidence="7">
    <location>
        <begin position="450"/>
        <end position="466"/>
    </location>
</feature>
<dbReference type="SMART" id="SM00360">
    <property type="entry name" value="RRM"/>
    <property type="match status" value="2"/>
</dbReference>
<dbReference type="PROSITE" id="PS50961">
    <property type="entry name" value="HTH_LA"/>
    <property type="match status" value="1"/>
</dbReference>
<gene>
    <name evidence="11" type="primary">LA1</name>
    <name evidence="11" type="ORF">CR513_40046</name>
</gene>
<evidence type="ECO:0000313" key="11">
    <source>
        <dbReference type="EMBL" id="RDX79519.1"/>
    </source>
</evidence>
<feature type="domain" description="RRM" evidence="8">
    <location>
        <begin position="126"/>
        <end position="211"/>
    </location>
</feature>
<dbReference type="GO" id="GO:0003729">
    <property type="term" value="F:mRNA binding"/>
    <property type="evidence" value="ECO:0007669"/>
    <property type="project" value="TreeGrafter"/>
</dbReference>
<evidence type="ECO:0000259" key="10">
    <source>
        <dbReference type="PROSITE" id="PS51939"/>
    </source>
</evidence>
<dbReference type="PRINTS" id="PR00302">
    <property type="entry name" value="LUPUSLA"/>
</dbReference>
<dbReference type="OrthoDB" id="439993at2759"/>
<dbReference type="InterPro" id="IPR045180">
    <property type="entry name" value="La_dom_prot"/>
</dbReference>
<evidence type="ECO:0000256" key="2">
    <source>
        <dbReference type="ARBA" id="ARBA00004642"/>
    </source>
</evidence>
<dbReference type="InterPro" id="IPR012677">
    <property type="entry name" value="Nucleotide-bd_a/b_plait_sf"/>
</dbReference>
<dbReference type="PANTHER" id="PTHR22792:SF140">
    <property type="entry name" value="ACHILLES, ISOFORM A"/>
    <property type="match status" value="1"/>
</dbReference>
<dbReference type="InterPro" id="IPR036388">
    <property type="entry name" value="WH-like_DNA-bd_sf"/>
</dbReference>
<feature type="domain" description="XRRM" evidence="10">
    <location>
        <begin position="342"/>
        <end position="464"/>
    </location>
</feature>
<organism evidence="11 12">
    <name type="scientific">Mucuna pruriens</name>
    <name type="common">Velvet bean</name>
    <name type="synonym">Dolichos pruriens</name>
    <dbReference type="NCBI Taxonomy" id="157652"/>
    <lineage>
        <taxon>Eukaryota</taxon>
        <taxon>Viridiplantae</taxon>
        <taxon>Streptophyta</taxon>
        <taxon>Embryophyta</taxon>
        <taxon>Tracheophyta</taxon>
        <taxon>Spermatophyta</taxon>
        <taxon>Magnoliopsida</taxon>
        <taxon>eudicotyledons</taxon>
        <taxon>Gunneridae</taxon>
        <taxon>Pentapetalae</taxon>
        <taxon>rosids</taxon>
        <taxon>fabids</taxon>
        <taxon>Fabales</taxon>
        <taxon>Fabaceae</taxon>
        <taxon>Papilionoideae</taxon>
        <taxon>50 kb inversion clade</taxon>
        <taxon>NPAAA clade</taxon>
        <taxon>indigoferoid/millettioid clade</taxon>
        <taxon>Phaseoleae</taxon>
        <taxon>Mucuna</taxon>
    </lineage>
</organism>
<dbReference type="SMART" id="SM00715">
    <property type="entry name" value="LA"/>
    <property type="match status" value="1"/>
</dbReference>
<dbReference type="GO" id="GO:0005730">
    <property type="term" value="C:nucleolus"/>
    <property type="evidence" value="ECO:0007669"/>
    <property type="project" value="UniProtKB-SubCell"/>
</dbReference>
<sequence length="486" mass="54832">MATQLLDEETAKKVLRQVEFYFSDSNLLTDGFMRKSITEGEDGIFIVGLDCGRTVISLPLICSFKRMRMHLNLGDARADEVPQDIVNAVAQTLRTSASLKVSEDGGKVGKTTELPKKEKIEQAEIRTLAVSPFEYDLKLEDVEKFFGQYGKVNTVRLPHHVGNKNFFCGTAIVEFSSREEVEKVMKEKLVYEGVELELKPKKDFDAERVKELEDYKKSRLPVDSNYQNNSNVEEEDYPKGLIIAFKLQSISEEIHSKQNGVDQQANDNSVVSKTADNPPSGITSGENDQMVTENVNNNEDEMKEGKETETEENNEMKEAKETESEVNIEVKEGKITEGEENNRQAGAKFSAASYKDNMDVVSREDLRSVFQKFGTVKYIDFKIGEKSGYIRFEETEAAQKARTAAVISEKAGLVVKNYIATLEPVIGQAEREYWRLLRGNQGKQREFKNKQGRGGRKHGRWGKHARPRENESRAGRPNKAQKTGAA</sequence>
<dbReference type="Gene3D" id="1.10.10.10">
    <property type="entry name" value="Winged helix-like DNA-binding domain superfamily/Winged helix DNA-binding domain"/>
    <property type="match status" value="1"/>
</dbReference>
<dbReference type="Pfam" id="PF08777">
    <property type="entry name" value="RRM_3"/>
    <property type="match status" value="1"/>
</dbReference>
<dbReference type="InterPro" id="IPR014886">
    <property type="entry name" value="La_xRRM"/>
</dbReference>
<evidence type="ECO:0000256" key="1">
    <source>
        <dbReference type="ARBA" id="ARBA00004604"/>
    </source>
</evidence>
<reference evidence="11" key="1">
    <citation type="submission" date="2018-05" db="EMBL/GenBank/DDBJ databases">
        <title>Draft genome of Mucuna pruriens seed.</title>
        <authorList>
            <person name="Nnadi N.E."/>
            <person name="Vos R."/>
            <person name="Hasami M.H."/>
            <person name="Devisetty U.K."/>
            <person name="Aguiy J.C."/>
        </authorList>
    </citation>
    <scope>NUCLEOTIDE SEQUENCE [LARGE SCALE GENOMIC DNA]</scope>
    <source>
        <strain evidence="11">JCA_2017</strain>
    </source>
</reference>
<keyword evidence="12" id="KW-1185">Reference proteome</keyword>
<feature type="compositionally biased region" description="Basic and acidic residues" evidence="7">
    <location>
        <begin position="303"/>
        <end position="325"/>
    </location>
</feature>
<keyword evidence="3 6" id="KW-0694">RNA-binding</keyword>
<dbReference type="Pfam" id="PF00076">
    <property type="entry name" value="RRM_1"/>
    <property type="match status" value="1"/>
</dbReference>
<evidence type="ECO:0000256" key="4">
    <source>
        <dbReference type="ARBA" id="ARBA00023242"/>
    </source>
</evidence>
<dbReference type="GO" id="GO:1990904">
    <property type="term" value="C:ribonucleoprotein complex"/>
    <property type="evidence" value="ECO:0007669"/>
    <property type="project" value="UniProtKB-UniRule"/>
</dbReference>
<feature type="domain" description="HTH La-type RNA-binding" evidence="9">
    <location>
        <begin position="4"/>
        <end position="118"/>
    </location>
</feature>
<name>A0A371FMH2_MUCPR</name>
<dbReference type="Proteomes" id="UP000257109">
    <property type="component" value="Unassembled WGS sequence"/>
</dbReference>
<comment type="subcellular location">
    <subcellularLocation>
        <location evidence="1">Nucleus</location>
        <location evidence="1">Nucleolus</location>
    </subcellularLocation>
    <subcellularLocation>
        <location evidence="2">Nucleus</location>
        <location evidence="2">Nucleoplasm</location>
    </subcellularLocation>
</comment>
<dbReference type="GO" id="GO:0006396">
    <property type="term" value="P:RNA processing"/>
    <property type="evidence" value="ECO:0007669"/>
    <property type="project" value="InterPro"/>
</dbReference>
<dbReference type="AlphaFoldDB" id="A0A371FMH2"/>
<feature type="region of interest" description="Disordered" evidence="7">
    <location>
        <begin position="443"/>
        <end position="486"/>
    </location>
</feature>
<feature type="compositionally biased region" description="Polar residues" evidence="7">
    <location>
        <begin position="257"/>
        <end position="297"/>
    </location>
</feature>
<evidence type="ECO:0000256" key="6">
    <source>
        <dbReference type="PROSITE-ProRule" id="PRU00332"/>
    </source>
</evidence>
<comment type="caution">
    <text evidence="11">The sequence shown here is derived from an EMBL/GenBank/DDBJ whole genome shotgun (WGS) entry which is preliminary data.</text>
</comment>
<dbReference type="InterPro" id="IPR006630">
    <property type="entry name" value="La_HTH"/>
</dbReference>
<feature type="region of interest" description="Disordered" evidence="7">
    <location>
        <begin position="257"/>
        <end position="325"/>
    </location>
</feature>
<dbReference type="SUPFAM" id="SSF54928">
    <property type="entry name" value="RNA-binding domain, RBD"/>
    <property type="match status" value="2"/>
</dbReference>
<evidence type="ECO:0000259" key="8">
    <source>
        <dbReference type="PROSITE" id="PS50102"/>
    </source>
</evidence>
<dbReference type="InterPro" id="IPR000504">
    <property type="entry name" value="RRM_dom"/>
</dbReference>
<proteinExistence type="predicted"/>
<dbReference type="Pfam" id="PF05383">
    <property type="entry name" value="La"/>
    <property type="match status" value="1"/>
</dbReference>
<dbReference type="EMBL" id="QJKJ01008520">
    <property type="protein sequence ID" value="RDX79519.1"/>
    <property type="molecule type" value="Genomic_DNA"/>
</dbReference>
<accession>A0A371FMH2</accession>
<dbReference type="GO" id="GO:0005654">
    <property type="term" value="C:nucleoplasm"/>
    <property type="evidence" value="ECO:0007669"/>
    <property type="project" value="UniProtKB-SubCell"/>
</dbReference>
<dbReference type="PROSITE" id="PS50102">
    <property type="entry name" value="RRM"/>
    <property type="match status" value="1"/>
</dbReference>
<dbReference type="CDD" id="cd12291">
    <property type="entry name" value="RRM1_La"/>
    <property type="match status" value="1"/>
</dbReference>
<dbReference type="STRING" id="157652.A0A371FMH2"/>
<evidence type="ECO:0000313" key="12">
    <source>
        <dbReference type="Proteomes" id="UP000257109"/>
    </source>
</evidence>